<evidence type="ECO:0008006" key="4">
    <source>
        <dbReference type="Google" id="ProtNLM"/>
    </source>
</evidence>
<evidence type="ECO:0000313" key="3">
    <source>
        <dbReference type="Proteomes" id="UP000323876"/>
    </source>
</evidence>
<name>A0A5N0EA54_9NOCA</name>
<dbReference type="EMBL" id="VXLC01000015">
    <property type="protein sequence ID" value="KAA8885620.1"/>
    <property type="molecule type" value="Genomic_DNA"/>
</dbReference>
<accession>A0A5N0EA54</accession>
<organism evidence="2 3">
    <name type="scientific">Nocardia colli</name>
    <dbReference type="NCBI Taxonomy" id="2545717"/>
    <lineage>
        <taxon>Bacteria</taxon>
        <taxon>Bacillati</taxon>
        <taxon>Actinomycetota</taxon>
        <taxon>Actinomycetes</taxon>
        <taxon>Mycobacteriales</taxon>
        <taxon>Nocardiaceae</taxon>
        <taxon>Nocardia</taxon>
    </lineage>
</organism>
<dbReference type="AlphaFoldDB" id="A0A5N0EA54"/>
<dbReference type="RefSeq" id="WP_150405178.1">
    <property type="nucleotide sequence ID" value="NZ_VXLC01000015.1"/>
</dbReference>
<protein>
    <recommendedName>
        <fullName evidence="4">DUF4760 domain-containing protein</fullName>
    </recommendedName>
</protein>
<evidence type="ECO:0000256" key="1">
    <source>
        <dbReference type="SAM" id="MobiDB-lite"/>
    </source>
</evidence>
<sequence length="195" mass="22173">MNAAAIVGIITAIIAASAALAGYVINQLAARREQRIKTYAEALRTIRQYQEIPYRVARRTDSTAATRTKLDTQHGEIMSAVGFHLGWLELESPTTAAAYRALWERSRIFGRVYRKWAWHQPLVSADAQMAITLPIRYEIKPELAICVRAMRADSRFFGWWARRAVRRDAAALTEQRTTEPPPDFTDLETWSPPTQ</sequence>
<dbReference type="Proteomes" id="UP000323876">
    <property type="component" value="Unassembled WGS sequence"/>
</dbReference>
<dbReference type="OrthoDB" id="5126301at2"/>
<keyword evidence="3" id="KW-1185">Reference proteome</keyword>
<proteinExistence type="predicted"/>
<evidence type="ECO:0000313" key="2">
    <source>
        <dbReference type="EMBL" id="KAA8885620.1"/>
    </source>
</evidence>
<gene>
    <name evidence="2" type="ORF">F3087_28735</name>
</gene>
<reference evidence="2 3" key="1">
    <citation type="submission" date="2019-09" db="EMBL/GenBank/DDBJ databases">
        <authorList>
            <person name="Wang X."/>
        </authorList>
    </citation>
    <scope>NUCLEOTIDE SEQUENCE [LARGE SCALE GENOMIC DNA]</scope>
    <source>
        <strain evidence="2 3">CICC 11023</strain>
    </source>
</reference>
<feature type="region of interest" description="Disordered" evidence="1">
    <location>
        <begin position="171"/>
        <end position="195"/>
    </location>
</feature>
<comment type="caution">
    <text evidence="2">The sequence shown here is derived from an EMBL/GenBank/DDBJ whole genome shotgun (WGS) entry which is preliminary data.</text>
</comment>